<dbReference type="Pfam" id="PF03639">
    <property type="entry name" value="Glyco_hydro_81"/>
    <property type="match status" value="1"/>
</dbReference>
<proteinExistence type="inferred from homology"/>
<comment type="similarity">
    <text evidence="2">Belongs to the glycosyl hydrolase 81 family.</text>
</comment>
<gene>
    <name evidence="11" type="primary">AlNc14C270G9952</name>
    <name evidence="11" type="ORF">ALNC14_111530</name>
</gene>
<dbReference type="EMBL" id="FR824315">
    <property type="protein sequence ID" value="CCA25009.1"/>
    <property type="molecule type" value="Genomic_DNA"/>
</dbReference>
<dbReference type="AlphaFoldDB" id="F0WUD1"/>
<dbReference type="PANTHER" id="PTHR31983:SF0">
    <property type="entry name" value="GLUCAN ENDO-1,3-BETA-D-GLUCOSIDASE 2"/>
    <property type="match status" value="1"/>
</dbReference>
<keyword evidence="7" id="KW-0961">Cell wall biogenesis/degradation</keyword>
<evidence type="ECO:0000256" key="1">
    <source>
        <dbReference type="ARBA" id="ARBA00000382"/>
    </source>
</evidence>
<dbReference type="Pfam" id="PF17652">
    <property type="entry name" value="Glyco_hydro81C"/>
    <property type="match status" value="1"/>
</dbReference>
<organism evidence="11">
    <name type="scientific">Albugo laibachii Nc14</name>
    <dbReference type="NCBI Taxonomy" id="890382"/>
    <lineage>
        <taxon>Eukaryota</taxon>
        <taxon>Sar</taxon>
        <taxon>Stramenopiles</taxon>
        <taxon>Oomycota</taxon>
        <taxon>Peronosporomycetes</taxon>
        <taxon>Albuginales</taxon>
        <taxon>Albuginaceae</taxon>
        <taxon>Albugo</taxon>
    </lineage>
</organism>
<evidence type="ECO:0000256" key="3">
    <source>
        <dbReference type="ARBA" id="ARBA00012780"/>
    </source>
</evidence>
<accession>F0WUD1</accession>
<dbReference type="Gene3D" id="2.70.98.30">
    <property type="entry name" value="Golgi alpha-mannosidase II, domain 4"/>
    <property type="match status" value="1"/>
</dbReference>
<dbReference type="InterPro" id="IPR040720">
    <property type="entry name" value="GH81_C"/>
</dbReference>
<reference evidence="11" key="1">
    <citation type="journal article" date="2011" name="PLoS Biol.">
        <title>Gene gain and loss during evolution of obligate parasitism in the white rust pathogen of Arabidopsis thaliana.</title>
        <authorList>
            <person name="Kemen E."/>
            <person name="Gardiner A."/>
            <person name="Schultz-Larsen T."/>
            <person name="Kemen A.C."/>
            <person name="Balmuth A.L."/>
            <person name="Robert-Seilaniantz A."/>
            <person name="Bailey K."/>
            <person name="Holub E."/>
            <person name="Studholme D.J."/>
            <person name="Maclean D."/>
            <person name="Jones J.D."/>
        </authorList>
    </citation>
    <scope>NUCLEOTIDE SEQUENCE</scope>
</reference>
<evidence type="ECO:0000256" key="5">
    <source>
        <dbReference type="ARBA" id="ARBA00023277"/>
    </source>
</evidence>
<evidence type="ECO:0000256" key="4">
    <source>
        <dbReference type="ARBA" id="ARBA00022801"/>
    </source>
</evidence>
<evidence type="ECO:0000256" key="8">
    <source>
        <dbReference type="ARBA" id="ARBA00023326"/>
    </source>
</evidence>
<dbReference type="GO" id="GO:0052861">
    <property type="term" value="F:endo-1,3(4)-beta-glucanase activity"/>
    <property type="evidence" value="ECO:0007669"/>
    <property type="project" value="InterPro"/>
</dbReference>
<dbReference type="EC" id="3.2.1.39" evidence="3"/>
<reference evidence="11" key="2">
    <citation type="submission" date="2011-02" db="EMBL/GenBank/DDBJ databases">
        <authorList>
            <person name="MacLean D."/>
        </authorList>
    </citation>
    <scope>NUCLEOTIDE SEQUENCE</scope>
</reference>
<evidence type="ECO:0000313" key="11">
    <source>
        <dbReference type="EMBL" id="CCA25009.1"/>
    </source>
</evidence>
<dbReference type="GO" id="GO:0071555">
    <property type="term" value="P:cell wall organization"/>
    <property type="evidence" value="ECO:0007669"/>
    <property type="project" value="UniProtKB-KW"/>
</dbReference>
<evidence type="ECO:0000259" key="10">
    <source>
        <dbReference type="Pfam" id="PF17652"/>
    </source>
</evidence>
<dbReference type="GO" id="GO:0042973">
    <property type="term" value="F:glucan endo-1,3-beta-D-glucosidase activity"/>
    <property type="evidence" value="ECO:0007669"/>
    <property type="project" value="UniProtKB-EC"/>
</dbReference>
<feature type="domain" description="Glycosyl hydrolase family 81 N-terminal" evidence="9">
    <location>
        <begin position="99"/>
        <end position="416"/>
    </location>
</feature>
<feature type="domain" description="Glycosyl hydrolase family 81 C-terminal" evidence="10">
    <location>
        <begin position="435"/>
        <end position="782"/>
    </location>
</feature>
<evidence type="ECO:0000256" key="6">
    <source>
        <dbReference type="ARBA" id="ARBA00023295"/>
    </source>
</evidence>
<dbReference type="InterPro" id="IPR005200">
    <property type="entry name" value="Endo-beta-glucanase"/>
</dbReference>
<keyword evidence="6" id="KW-0326">Glycosidase</keyword>
<dbReference type="InterPro" id="IPR040451">
    <property type="entry name" value="GH81_N"/>
</dbReference>
<keyword evidence="4" id="KW-0378">Hydrolase</keyword>
<dbReference type="GO" id="GO:0000272">
    <property type="term" value="P:polysaccharide catabolic process"/>
    <property type="evidence" value="ECO:0007669"/>
    <property type="project" value="UniProtKB-KW"/>
</dbReference>
<protein>
    <recommendedName>
        <fullName evidence="3">glucan endo-1,3-beta-D-glucosidase</fullName>
        <ecNumber evidence="3">3.2.1.39</ecNumber>
    </recommendedName>
</protein>
<dbReference type="HOGENOM" id="CLU_005482_3_1_1"/>
<keyword evidence="5" id="KW-0119">Carbohydrate metabolism</keyword>
<comment type="catalytic activity">
    <reaction evidence="1">
        <text>Hydrolysis of (1-&gt;3)-beta-D-glucosidic linkages in (1-&gt;3)-beta-D-glucans.</text>
        <dbReference type="EC" id="3.2.1.39"/>
    </reaction>
</comment>
<dbReference type="PANTHER" id="PTHR31983">
    <property type="entry name" value="ENDO-1,3(4)-BETA-GLUCANASE 1"/>
    <property type="match status" value="1"/>
</dbReference>
<name>F0WUD1_9STRA</name>
<keyword evidence="8" id="KW-0624">Polysaccharide degradation</keyword>
<evidence type="ECO:0000256" key="2">
    <source>
        <dbReference type="ARBA" id="ARBA00010730"/>
    </source>
</evidence>
<evidence type="ECO:0000259" key="9">
    <source>
        <dbReference type="Pfam" id="PF03639"/>
    </source>
</evidence>
<sequence>MTLRRPQRDWRRYCDQVIESSFVSFERHPPKFIDESMKIVAIPRSGLLCKSALLLLFSRSIRGDTWETGSLIPPSSLVAYTNGLYELCPPKNIGGTAKTLSRAIPTNRWWANLITCSDVPPPVWPNPYAVSIDTSASSFTTNSTGISLSYPFRSRAFSDSHSNPGAVSFFLHSAAKEVQLSALEFDNQAIPPYFEVVDWSDAGATVQLRSDACPNGMIESDIVSGMAYFTVSYLLTTPRVTLTTSIQKINEKTVSPGSVVTDTRFFVETANGYKWILYSISASSGAKDSGYLLTLTVGSNGNTLVAKEKYNGQLRLAVVIDAAPVAVYDHYEDCVITGGDVDVISDSAYTFTWSTSGPCTNGLLHLAHPHQVGTIDTSASAQVTALLSMKLMSTTHGPMYAYVTRGDTMKWTLFEPSSIPITFYSKTRPSSSAASAQSLYSRLIADISATWTIPSDGSYYSNGKLAQKYASLCLMANDPNVVSMDITPLRRCLMKLVNVINPMINNTWKYPIAYDTIYGGLISSRGIALNNTDLDYGNTVYNDHHYHYGYWIYTAAVINYLYPTYNRLPELNRIIKLLVRDVATPNAADPYFPKYRNFDWFRGHSFSHGVTPLMDGKDQESTSEEINFAYAMYLYGGTIGDIRMETVGKLLIKVNARALQSYFLMDSNNQVQPAQFIGNKVSGIFFENKLDYATWFSGEKYCIHGIQMIPITPITDYVRTTNFIREEWTSILSKLPIVKTPELTNPWLSLLYANYARVDRAIALTILQKVALDDGLSRSWAIYMAAGQGQ</sequence>
<dbReference type="PROSITE" id="PS52008">
    <property type="entry name" value="GH81"/>
    <property type="match status" value="1"/>
</dbReference>
<dbReference type="Gene3D" id="1.20.5.420">
    <property type="entry name" value="Immunoglobulin FC, subunit C"/>
    <property type="match status" value="1"/>
</dbReference>
<evidence type="ECO:0000256" key="7">
    <source>
        <dbReference type="ARBA" id="ARBA00023316"/>
    </source>
</evidence>